<evidence type="ECO:0000256" key="4">
    <source>
        <dbReference type="ARBA" id="ARBA00022679"/>
    </source>
</evidence>
<reference evidence="10 11" key="1">
    <citation type="submission" date="2022-10" db="EMBL/GenBank/DDBJ databases">
        <title>Evolutionary Diversification of Methanotrophic Ca. Methanophagales (ANME-1) and Their Expansive Virome.</title>
        <authorList>
            <person name="Laso-Perez R."/>
            <person name="Wu F."/>
            <person name="Cremiere A."/>
            <person name="Speth D.R."/>
            <person name="Magyar J.S."/>
            <person name="Krupovic M."/>
            <person name="Orphan V.J."/>
        </authorList>
    </citation>
    <scope>NUCLEOTIDE SEQUENCE [LARGE SCALE GENOMIC DNA]</scope>
</reference>
<keyword evidence="5" id="KW-0949">S-adenosyl-L-methionine</keyword>
<dbReference type="EC" id="2.1.1.113" evidence="2"/>
<keyword evidence="4" id="KW-0808">Transferase</keyword>
<evidence type="ECO:0000256" key="5">
    <source>
        <dbReference type="ARBA" id="ARBA00022691"/>
    </source>
</evidence>
<evidence type="ECO:0000313" key="10">
    <source>
        <dbReference type="EMBL" id="WAE39530.1"/>
    </source>
</evidence>
<keyword evidence="6" id="KW-0680">Restriction system</keyword>
<dbReference type="GO" id="GO:0003677">
    <property type="term" value="F:DNA binding"/>
    <property type="evidence" value="ECO:0007669"/>
    <property type="project" value="UniProtKB-KW"/>
</dbReference>
<evidence type="ECO:0000256" key="3">
    <source>
        <dbReference type="ARBA" id="ARBA00022603"/>
    </source>
</evidence>
<evidence type="ECO:0000313" key="11">
    <source>
        <dbReference type="Proteomes" id="UP001156237"/>
    </source>
</evidence>
<evidence type="ECO:0000256" key="6">
    <source>
        <dbReference type="ARBA" id="ARBA00022747"/>
    </source>
</evidence>
<dbReference type="EMBL" id="OP880253">
    <property type="protein sequence ID" value="WAE39530.1"/>
    <property type="molecule type" value="Genomic_DNA"/>
</dbReference>
<accession>A0A9E8V8I2</accession>
<dbReference type="PROSITE" id="PS00093">
    <property type="entry name" value="N4_MTASE"/>
    <property type="match status" value="1"/>
</dbReference>
<dbReference type="GO" id="GO:0008170">
    <property type="term" value="F:N-methyltransferase activity"/>
    <property type="evidence" value="ECO:0007669"/>
    <property type="project" value="InterPro"/>
</dbReference>
<dbReference type="InterPro" id="IPR002941">
    <property type="entry name" value="DNA_methylase_N4/N6"/>
</dbReference>
<keyword evidence="3" id="KW-0489">Methyltransferase</keyword>
<dbReference type="GO" id="GO:0015667">
    <property type="term" value="F:site-specific DNA-methyltransferase (cytosine-N4-specific) activity"/>
    <property type="evidence" value="ECO:0007669"/>
    <property type="project" value="UniProtKB-EC"/>
</dbReference>
<dbReference type="Pfam" id="PF01555">
    <property type="entry name" value="N6_N4_Mtase"/>
    <property type="match status" value="1"/>
</dbReference>
<comment type="catalytic activity">
    <reaction evidence="8">
        <text>a 2'-deoxycytidine in DNA + S-adenosyl-L-methionine = an N(4)-methyl-2'-deoxycytidine in DNA + S-adenosyl-L-homocysteine + H(+)</text>
        <dbReference type="Rhea" id="RHEA:16857"/>
        <dbReference type="Rhea" id="RHEA-COMP:11369"/>
        <dbReference type="Rhea" id="RHEA-COMP:13674"/>
        <dbReference type="ChEBI" id="CHEBI:15378"/>
        <dbReference type="ChEBI" id="CHEBI:57856"/>
        <dbReference type="ChEBI" id="CHEBI:59789"/>
        <dbReference type="ChEBI" id="CHEBI:85452"/>
        <dbReference type="ChEBI" id="CHEBI:137933"/>
        <dbReference type="EC" id="2.1.1.113"/>
    </reaction>
</comment>
<comment type="similarity">
    <text evidence="1">Belongs to the N(4)/N(6)-methyltransferase family. N(4) subfamily.</text>
</comment>
<keyword evidence="11" id="KW-1185">Reference proteome</keyword>
<dbReference type="GO" id="GO:0032259">
    <property type="term" value="P:methylation"/>
    <property type="evidence" value="ECO:0007669"/>
    <property type="project" value="UniProtKB-KW"/>
</dbReference>
<dbReference type="PRINTS" id="PR00508">
    <property type="entry name" value="S21N4MTFRASE"/>
</dbReference>
<evidence type="ECO:0000259" key="9">
    <source>
        <dbReference type="Pfam" id="PF01555"/>
    </source>
</evidence>
<gene>
    <name evidence="10" type="ORF">FHOMOCKG_00002</name>
</gene>
<dbReference type="InterPro" id="IPR017985">
    <property type="entry name" value="MeTrfase_CN4_CS"/>
</dbReference>
<keyword evidence="7" id="KW-0238">DNA-binding</keyword>
<protein>
    <recommendedName>
        <fullName evidence="2">site-specific DNA-methyltransferase (cytosine-N(4)-specific)</fullName>
        <ecNumber evidence="2">2.1.1.113</ecNumber>
    </recommendedName>
</protein>
<feature type="domain" description="DNA methylase N-4/N-6" evidence="9">
    <location>
        <begin position="22"/>
        <end position="354"/>
    </location>
</feature>
<evidence type="ECO:0000256" key="8">
    <source>
        <dbReference type="ARBA" id="ARBA00049120"/>
    </source>
</evidence>
<evidence type="ECO:0000256" key="7">
    <source>
        <dbReference type="ARBA" id="ARBA00023125"/>
    </source>
</evidence>
<dbReference type="GO" id="GO:0009307">
    <property type="term" value="P:DNA restriction-modification system"/>
    <property type="evidence" value="ECO:0007669"/>
    <property type="project" value="UniProtKB-KW"/>
</dbReference>
<dbReference type="InterPro" id="IPR001091">
    <property type="entry name" value="RM_Methyltransferase"/>
</dbReference>
<sequence>MRHKIICGDTLEVLKTLPDECVDCIVTSPPYWGLRSYLPDDHSDKKKEIGLEPTLDLYLDHLIEVMQELKRVLKKTGVIFWNHGDCYGGSGAGAWKNPPEVLNSKENYHLPYESNPRRRSEGRQVKTKCLALQNFRFIARCVDELGLILRNVIIWYKPNHKPESVKDRFTNTYEPVFMLVKNKNYWFDLDTVRVPHKETSKKRVLRAVSNKHKYSNHPEYGGGGRINKPRPNAKRKVSVTFSDLLDKSKKYQREQNMAISQYQYAEGDYLVVNLHPLGANPGDVWSISHSSFSGMHFATFPEKLIFPLIKVGSRAGNTILDPFGGRGTVGIVAEKLGRNSIVIDLNRDYCEMAYQELKSVVAQTKLFEKPSTIERIGF</sequence>
<evidence type="ECO:0000256" key="1">
    <source>
        <dbReference type="ARBA" id="ARBA00010203"/>
    </source>
</evidence>
<dbReference type="InterPro" id="IPR029063">
    <property type="entry name" value="SAM-dependent_MTases_sf"/>
</dbReference>
<proteinExistence type="inferred from homology"/>
<dbReference type="SUPFAM" id="SSF53335">
    <property type="entry name" value="S-adenosyl-L-methionine-dependent methyltransferases"/>
    <property type="match status" value="1"/>
</dbReference>
<dbReference type="Gene3D" id="3.40.50.150">
    <property type="entry name" value="Vaccinia Virus protein VP39"/>
    <property type="match status" value="1"/>
</dbReference>
<organism evidence="10 11">
    <name type="scientific">Methanophagales virus GBV302</name>
    <dbReference type="NCBI Taxonomy" id="2999281"/>
    <lineage>
        <taxon>Viruses</taxon>
        <taxon>Duplodnaviria</taxon>
        <taxon>Heunggongvirae</taxon>
        <taxon>Uroviricota</taxon>
        <taxon>Caudoviricetes</taxon>
        <taxon>Nakonvirales</taxon>
        <taxon>Ekchuahviridae</taxon>
        <taxon>Kukulkanvirus</taxon>
        <taxon>Kukulkanvirus mexicoense</taxon>
    </lineage>
</organism>
<name>A0A9E8V8I2_9CAUD</name>
<evidence type="ECO:0000256" key="2">
    <source>
        <dbReference type="ARBA" id="ARBA00012185"/>
    </source>
</evidence>
<dbReference type="Proteomes" id="UP001156237">
    <property type="component" value="Segment"/>
</dbReference>